<feature type="domain" description="Peptide N-acetyl-beta-D-glucosaminyl asparaginase amidase A N-terminal" evidence="2">
    <location>
        <begin position="85"/>
        <end position="406"/>
    </location>
</feature>
<keyword evidence="4" id="KW-1185">Reference proteome</keyword>
<dbReference type="PANTHER" id="PTHR31104">
    <property type="entry name" value="PEPTIDE-N4-(N-ACETYL-BETA-GLUCOSAMINYL)ASPARAGINE AMIDASE A PROTEIN"/>
    <property type="match status" value="1"/>
</dbReference>
<dbReference type="InterPro" id="IPR056948">
    <property type="entry name" value="PNGaseA_N"/>
</dbReference>
<feature type="chain" id="PRO_5034889181" description="Peptide N-acetyl-beta-D-glucosaminyl asparaginase amidase A N-terminal domain-containing protein" evidence="1">
    <location>
        <begin position="30"/>
        <end position="630"/>
    </location>
</feature>
<protein>
    <recommendedName>
        <fullName evidence="2">Peptide N-acetyl-beta-D-glucosaminyl asparaginase amidase A N-terminal domain-containing protein</fullName>
    </recommendedName>
</protein>
<dbReference type="InterPro" id="IPR021102">
    <property type="entry name" value="PNGase_A"/>
</dbReference>
<feature type="signal peptide" evidence="1">
    <location>
        <begin position="1"/>
        <end position="29"/>
    </location>
</feature>
<evidence type="ECO:0000256" key="1">
    <source>
        <dbReference type="SAM" id="SignalP"/>
    </source>
</evidence>
<keyword evidence="1" id="KW-0732">Signal</keyword>
<comment type="caution">
    <text evidence="3">The sequence shown here is derived from an EMBL/GenBank/DDBJ whole genome shotgun (WGS) entry which is preliminary data.</text>
</comment>
<dbReference type="AlphaFoldDB" id="A0A8H5G0Q4"/>
<evidence type="ECO:0000313" key="3">
    <source>
        <dbReference type="EMBL" id="KAF5356159.1"/>
    </source>
</evidence>
<name>A0A8H5G0Q4_9AGAR</name>
<accession>A0A8H5G0Q4</accession>
<dbReference type="OrthoDB" id="1612078at2759"/>
<dbReference type="Pfam" id="PF12222">
    <property type="entry name" value="PNGaseA"/>
    <property type="match status" value="1"/>
</dbReference>
<evidence type="ECO:0000259" key="2">
    <source>
        <dbReference type="Pfam" id="PF12222"/>
    </source>
</evidence>
<dbReference type="Pfam" id="PF25156">
    <property type="entry name" value="PNGase_A_C"/>
    <property type="match status" value="1"/>
</dbReference>
<sequence length="630" mass="70022">MLFPNLHLRNRSCFFVAFLILPRIRSAGAQVTQQELEPLLDGLEHPYNPGLSERVPLMTNDSVKVPLIDLQVFAPPSIGSKPEDNVRGCTFQLLRHSFGIDSLGTPVVAPYNPPSQAECGKVGDWAGISLNLTVYCIGTQYDRLGSIYLSHVEIWRTSSAEPTKTGTLWTTRVFQVKDVTHFSPLFSQQGDLMMDFGNIIDPGLLLDGVFNVTLTATFNPASPSRDAHDRLAADLIIPLSNLSPTSPNLFTIEDDTGATTNVNIPDDTREAYVEIFASGNSAEEFWYSNTPDEFLPLFPESTGLIGKGPFREVQLLIDGQFAGAVWPYGVIYTGGITPTNWRPLTSFGAYDSPTYWIDITPFLPQLLSKTTPHSMTLAVRGQGQNPSFNSNWFVSGSIHIRKGLSKTSGRMRRYHAPDLEISTTGGTLDDNETVWTRVDAYREFLVESELQTSEGTKVVTFKQDLQFINTARYADDGWLQWINQTSNGTTSSIHGSEGRLRDAFIYPLNIFSNYSNYLAQSGGYGSEVNQTYTRALQPPTDTYRSIHSIQHARGNVEMDDWPGLRHAIRGKGQTDQKFAYVDGRGQTYFRDLATKNDGWIHDTVWGSLREGNLPVPRSQLYGPDGGPGFR</sequence>
<gene>
    <name evidence="3" type="ORF">D9756_003983</name>
</gene>
<proteinExistence type="predicted"/>
<evidence type="ECO:0000313" key="4">
    <source>
        <dbReference type="Proteomes" id="UP000559027"/>
    </source>
</evidence>
<dbReference type="EMBL" id="JAACJO010000007">
    <property type="protein sequence ID" value="KAF5356159.1"/>
    <property type="molecule type" value="Genomic_DNA"/>
</dbReference>
<organism evidence="3 4">
    <name type="scientific">Leucocoprinus leucothites</name>
    <dbReference type="NCBI Taxonomy" id="201217"/>
    <lineage>
        <taxon>Eukaryota</taxon>
        <taxon>Fungi</taxon>
        <taxon>Dikarya</taxon>
        <taxon>Basidiomycota</taxon>
        <taxon>Agaricomycotina</taxon>
        <taxon>Agaricomycetes</taxon>
        <taxon>Agaricomycetidae</taxon>
        <taxon>Agaricales</taxon>
        <taxon>Agaricineae</taxon>
        <taxon>Agaricaceae</taxon>
        <taxon>Leucocoprinus</taxon>
    </lineage>
</organism>
<reference evidence="3 4" key="1">
    <citation type="journal article" date="2020" name="ISME J.">
        <title>Uncovering the hidden diversity of litter-decomposition mechanisms in mushroom-forming fungi.</title>
        <authorList>
            <person name="Floudas D."/>
            <person name="Bentzer J."/>
            <person name="Ahren D."/>
            <person name="Johansson T."/>
            <person name="Persson P."/>
            <person name="Tunlid A."/>
        </authorList>
    </citation>
    <scope>NUCLEOTIDE SEQUENCE [LARGE SCALE GENOMIC DNA]</scope>
    <source>
        <strain evidence="3 4">CBS 146.42</strain>
    </source>
</reference>
<dbReference type="Proteomes" id="UP000559027">
    <property type="component" value="Unassembled WGS sequence"/>
</dbReference>